<dbReference type="InterPro" id="IPR029000">
    <property type="entry name" value="Cyclophilin-like_dom_sf"/>
</dbReference>
<evidence type="ECO:0000256" key="1">
    <source>
        <dbReference type="ARBA" id="ARBA00000971"/>
    </source>
</evidence>
<feature type="compositionally biased region" description="Low complexity" evidence="6">
    <location>
        <begin position="727"/>
        <end position="736"/>
    </location>
</feature>
<dbReference type="AlphaFoldDB" id="A0ABD1LBT5"/>
<dbReference type="EMBL" id="JBGMDY010000010">
    <property type="protein sequence ID" value="KAL2320996.1"/>
    <property type="molecule type" value="Genomic_DNA"/>
</dbReference>
<dbReference type="InterPro" id="IPR002130">
    <property type="entry name" value="Cyclophilin-type_PPIase_dom"/>
</dbReference>
<feature type="compositionally biased region" description="Polar residues" evidence="6">
    <location>
        <begin position="459"/>
        <end position="479"/>
    </location>
</feature>
<dbReference type="PANTHER" id="PTHR11071">
    <property type="entry name" value="PEPTIDYL-PROLYL CIS-TRANS ISOMERASE"/>
    <property type="match status" value="1"/>
</dbReference>
<feature type="compositionally biased region" description="Low complexity" evidence="6">
    <location>
        <begin position="341"/>
        <end position="359"/>
    </location>
</feature>
<reference evidence="9 10" key="1">
    <citation type="submission" date="2024-08" db="EMBL/GenBank/DDBJ databases">
        <title>Insights into the chromosomal genome structure of Flemingia macrophylla.</title>
        <authorList>
            <person name="Ding Y."/>
            <person name="Zhao Y."/>
            <person name="Bi W."/>
            <person name="Wu M."/>
            <person name="Zhao G."/>
            <person name="Gong Y."/>
            <person name="Li W."/>
            <person name="Zhang P."/>
        </authorList>
    </citation>
    <scope>NUCLEOTIDE SEQUENCE [LARGE SCALE GENOMIC DNA]</scope>
    <source>
        <strain evidence="9">DYQJB</strain>
        <tissue evidence="9">Leaf</tissue>
    </source>
</reference>
<dbReference type="InterPro" id="IPR020892">
    <property type="entry name" value="Cyclophilin-type_PPIase_CS"/>
</dbReference>
<dbReference type="Proteomes" id="UP001603857">
    <property type="component" value="Unassembled WGS sequence"/>
</dbReference>
<feature type="compositionally biased region" description="Basic and acidic residues" evidence="6">
    <location>
        <begin position="689"/>
        <end position="714"/>
    </location>
</feature>
<evidence type="ECO:0000256" key="3">
    <source>
        <dbReference type="ARBA" id="ARBA00013194"/>
    </source>
</evidence>
<evidence type="ECO:0000256" key="6">
    <source>
        <dbReference type="SAM" id="MobiDB-lite"/>
    </source>
</evidence>
<feature type="transmembrane region" description="Helical" evidence="7">
    <location>
        <begin position="37"/>
        <end position="55"/>
    </location>
</feature>
<dbReference type="EC" id="5.2.1.8" evidence="3"/>
<feature type="compositionally biased region" description="Basic residues" evidence="6">
    <location>
        <begin position="323"/>
        <end position="339"/>
    </location>
</feature>
<feature type="compositionally biased region" description="Basic and acidic residues" evidence="6">
    <location>
        <begin position="525"/>
        <end position="547"/>
    </location>
</feature>
<keyword evidence="7" id="KW-0472">Membrane</keyword>
<feature type="domain" description="PPIase cyclophilin-type" evidence="8">
    <location>
        <begin position="102"/>
        <end position="288"/>
    </location>
</feature>
<feature type="compositionally biased region" description="Low complexity" evidence="6">
    <location>
        <begin position="751"/>
        <end position="762"/>
    </location>
</feature>
<feature type="region of interest" description="Disordered" evidence="6">
    <location>
        <begin position="294"/>
        <end position="780"/>
    </location>
</feature>
<evidence type="ECO:0000313" key="10">
    <source>
        <dbReference type="Proteomes" id="UP001603857"/>
    </source>
</evidence>
<keyword evidence="7" id="KW-1133">Transmembrane helix</keyword>
<dbReference type="Pfam" id="PF00160">
    <property type="entry name" value="Pro_isomerase"/>
    <property type="match status" value="1"/>
</dbReference>
<keyword evidence="7" id="KW-0812">Transmembrane</keyword>
<feature type="compositionally biased region" description="Basic residues" evidence="6">
    <location>
        <begin position="377"/>
        <end position="415"/>
    </location>
</feature>
<keyword evidence="4" id="KW-0697">Rotamase</keyword>
<sequence length="780" mass="87403">MLFDKAQEDVLPLTLSPKLNQRTFVHYSQRDRSVSSIHFFMVSFSLFLSFLRLSLGTPAWNARYDLILDYCCCFLIVFYGSTFRLKCLLSKVMGLEKNPRVFLDVSIDGDPVERIVIQLFANIVPKTAENFRALCTGWPETQLGLGSSVSDGLQQTNQCEKGIGESTGKPLHYKGTSFHRIIRGFMAQGGDFSRGDGTGGESIYGGKFADENFKLTHDGPGFLSMANSGPNSNGSQFFITFKRQPHLDGKHVVFGKVVNGMNILKKIEQMGTSDGKPTQPVKIIDCGEVSETKIQNTVEKEKGKRRKSGKSQNFDDSSDKKSREKRKKSSRDTRKRRRYSTSESDSYSSDSETDSASDSKSSDSDSDSESSSSSYGKHQKRRRNQRKHGKKRKIGRKQRKRSKYSRSRRSKHKSRRSSDDSSDTESDSSSASDSSSGDEKADHHRSGRKSHADNKAQKNLDTGKQSSSLPRQSQTTPEQTMDPKVRRAVDKQSHEEGELSPENGAFVNNGHDTQAEFSKPAKQHTNSDDSNHNRDASPGRSPTRDSGELNQGRDLTLACPGQKASEPAAFKHEQGFSKSPSPNGLPKRIKKGRGFTERYAFARRYRTPSPERSPRTYRYGDRNIRRNFDRNPSYRSYSGRSPPRRFRSPPSGRSRQRYQSRSRSRSISRSPVRGHFRDRGRSPSPRRSVSPEDRRPPISDRLRSRLGPRSDQRGRSRARARSKSRSNGHGSSGSRSPDATPPKRYDKRTSLSRSRSRSSSSSGQKGLVSYGDASPDSGAT</sequence>
<evidence type="ECO:0000256" key="2">
    <source>
        <dbReference type="ARBA" id="ARBA00007365"/>
    </source>
</evidence>
<dbReference type="PROSITE" id="PS50072">
    <property type="entry name" value="CSA_PPIASE_2"/>
    <property type="match status" value="1"/>
</dbReference>
<name>A0ABD1LBT5_9FABA</name>
<evidence type="ECO:0000256" key="4">
    <source>
        <dbReference type="ARBA" id="ARBA00023110"/>
    </source>
</evidence>
<dbReference type="PANTHER" id="PTHR11071:SF447">
    <property type="entry name" value="PEPTIDYL-PROLYL CIS-TRANS ISOMERASE CYP63"/>
    <property type="match status" value="1"/>
</dbReference>
<comment type="catalytic activity">
    <reaction evidence="1">
        <text>[protein]-peptidylproline (omega=180) = [protein]-peptidylproline (omega=0)</text>
        <dbReference type="Rhea" id="RHEA:16237"/>
        <dbReference type="Rhea" id="RHEA-COMP:10747"/>
        <dbReference type="Rhea" id="RHEA-COMP:10748"/>
        <dbReference type="ChEBI" id="CHEBI:83833"/>
        <dbReference type="ChEBI" id="CHEBI:83834"/>
        <dbReference type="EC" id="5.2.1.8"/>
    </reaction>
</comment>
<feature type="compositionally biased region" description="Basic and acidic residues" evidence="6">
    <location>
        <begin position="481"/>
        <end position="497"/>
    </location>
</feature>
<dbReference type="PROSITE" id="PS00170">
    <property type="entry name" value="CSA_PPIASE_1"/>
    <property type="match status" value="1"/>
</dbReference>
<accession>A0ABD1LBT5</accession>
<gene>
    <name evidence="9" type="ORF">Fmac_029965</name>
</gene>
<evidence type="ECO:0000259" key="8">
    <source>
        <dbReference type="PROSITE" id="PS50072"/>
    </source>
</evidence>
<dbReference type="Gene3D" id="2.40.100.10">
    <property type="entry name" value="Cyclophilin-like"/>
    <property type="match status" value="1"/>
</dbReference>
<protein>
    <recommendedName>
        <fullName evidence="3">peptidylprolyl isomerase</fullName>
        <ecNumber evidence="3">5.2.1.8</ecNumber>
    </recommendedName>
</protein>
<proteinExistence type="inferred from homology"/>
<dbReference type="GO" id="GO:0003755">
    <property type="term" value="F:peptidyl-prolyl cis-trans isomerase activity"/>
    <property type="evidence" value="ECO:0007669"/>
    <property type="project" value="UniProtKB-KW"/>
</dbReference>
<feature type="compositionally biased region" description="Basic and acidic residues" evidence="6">
    <location>
        <begin position="437"/>
        <end position="458"/>
    </location>
</feature>
<feature type="compositionally biased region" description="Basic and acidic residues" evidence="6">
    <location>
        <begin position="612"/>
        <end position="629"/>
    </location>
</feature>
<comment type="caution">
    <text evidence="9">The sequence shown here is derived from an EMBL/GenBank/DDBJ whole genome shotgun (WGS) entry which is preliminary data.</text>
</comment>
<feature type="compositionally biased region" description="Basic residues" evidence="6">
    <location>
        <begin position="715"/>
        <end position="726"/>
    </location>
</feature>
<feature type="compositionally biased region" description="Basic residues" evidence="6">
    <location>
        <begin position="654"/>
        <end position="674"/>
    </location>
</feature>
<dbReference type="SUPFAM" id="SSF50891">
    <property type="entry name" value="Cyclophilin-like"/>
    <property type="match status" value="1"/>
</dbReference>
<evidence type="ECO:0000313" key="9">
    <source>
        <dbReference type="EMBL" id="KAL2320996.1"/>
    </source>
</evidence>
<keyword evidence="10" id="KW-1185">Reference proteome</keyword>
<dbReference type="CDD" id="cd01926">
    <property type="entry name" value="cyclophilin_ABH_like"/>
    <property type="match status" value="1"/>
</dbReference>
<keyword evidence="5" id="KW-0413">Isomerase</keyword>
<evidence type="ECO:0000256" key="5">
    <source>
        <dbReference type="ARBA" id="ARBA00023235"/>
    </source>
</evidence>
<comment type="similarity">
    <text evidence="2">Belongs to the cyclophilin-type PPIase family.</text>
</comment>
<dbReference type="FunFam" id="2.40.100.10:FF:000022">
    <property type="entry name" value="Peptidyl-prolyl cis-trans isomerase CYP95"/>
    <property type="match status" value="1"/>
</dbReference>
<organism evidence="9 10">
    <name type="scientific">Flemingia macrophylla</name>
    <dbReference type="NCBI Taxonomy" id="520843"/>
    <lineage>
        <taxon>Eukaryota</taxon>
        <taxon>Viridiplantae</taxon>
        <taxon>Streptophyta</taxon>
        <taxon>Embryophyta</taxon>
        <taxon>Tracheophyta</taxon>
        <taxon>Spermatophyta</taxon>
        <taxon>Magnoliopsida</taxon>
        <taxon>eudicotyledons</taxon>
        <taxon>Gunneridae</taxon>
        <taxon>Pentapetalae</taxon>
        <taxon>rosids</taxon>
        <taxon>fabids</taxon>
        <taxon>Fabales</taxon>
        <taxon>Fabaceae</taxon>
        <taxon>Papilionoideae</taxon>
        <taxon>50 kb inversion clade</taxon>
        <taxon>NPAAA clade</taxon>
        <taxon>indigoferoid/millettioid clade</taxon>
        <taxon>Phaseoleae</taxon>
        <taxon>Flemingia</taxon>
    </lineage>
</organism>
<feature type="transmembrane region" description="Helical" evidence="7">
    <location>
        <begin position="67"/>
        <end position="85"/>
    </location>
</feature>
<evidence type="ECO:0000256" key="7">
    <source>
        <dbReference type="SAM" id="Phobius"/>
    </source>
</evidence>
<dbReference type="PRINTS" id="PR00153">
    <property type="entry name" value="CSAPPISMRASE"/>
</dbReference>